<evidence type="ECO:0000313" key="2">
    <source>
        <dbReference type="Proteomes" id="UP001142810"/>
    </source>
</evidence>
<proteinExistence type="predicted"/>
<organism evidence="1 2">
    <name type="scientific">Alteromonas aquimaris</name>
    <dbReference type="NCBI Taxonomy" id="2998417"/>
    <lineage>
        <taxon>Bacteria</taxon>
        <taxon>Pseudomonadati</taxon>
        <taxon>Pseudomonadota</taxon>
        <taxon>Gammaproteobacteria</taxon>
        <taxon>Alteromonadales</taxon>
        <taxon>Alteromonadaceae</taxon>
        <taxon>Alteromonas/Salinimonas group</taxon>
        <taxon>Alteromonas</taxon>
    </lineage>
</organism>
<gene>
    <name evidence="1" type="ORF">OPS25_04785</name>
</gene>
<keyword evidence="2" id="KW-1185">Reference proteome</keyword>
<evidence type="ECO:0000313" key="1">
    <source>
        <dbReference type="EMBL" id="MCW8107814.1"/>
    </source>
</evidence>
<sequence length="65" mass="7411">MSVIELLEKMGADASANTGAARDQFWSMSEMTEEQLKYNKLWCLVVPEKEDDDEDGEEDNKIVLN</sequence>
<reference evidence="1" key="1">
    <citation type="submission" date="2022-11" db="EMBL/GenBank/DDBJ databases">
        <title>Alteromonas sp. nov., isolated from sea water of the Qingdao.</title>
        <authorList>
            <person name="Wang Q."/>
        </authorList>
    </citation>
    <scope>NUCLEOTIDE SEQUENCE</scope>
    <source>
        <strain evidence="1">ASW11-7</strain>
    </source>
</reference>
<protein>
    <submittedName>
        <fullName evidence="1">Uncharacterized protein</fullName>
    </submittedName>
</protein>
<dbReference type="Proteomes" id="UP001142810">
    <property type="component" value="Unassembled WGS sequence"/>
</dbReference>
<dbReference type="RefSeq" id="WP_265616503.1">
    <property type="nucleotide sequence ID" value="NZ_JAPFRD010000005.1"/>
</dbReference>
<accession>A0ABT3P4X1</accession>
<name>A0ABT3P4X1_9ALTE</name>
<comment type="caution">
    <text evidence="1">The sequence shown here is derived from an EMBL/GenBank/DDBJ whole genome shotgun (WGS) entry which is preliminary data.</text>
</comment>
<dbReference type="EMBL" id="JAPFRD010000005">
    <property type="protein sequence ID" value="MCW8107814.1"/>
    <property type="molecule type" value="Genomic_DNA"/>
</dbReference>